<evidence type="ECO:0000313" key="2">
    <source>
        <dbReference type="EMBL" id="KAK3694616.1"/>
    </source>
</evidence>
<feature type="region of interest" description="Disordered" evidence="1">
    <location>
        <begin position="20"/>
        <end position="39"/>
    </location>
</feature>
<name>A0AAE1CHA4_9PEZI</name>
<reference evidence="2" key="2">
    <citation type="submission" date="2023-06" db="EMBL/GenBank/DDBJ databases">
        <authorList>
            <consortium name="Lawrence Berkeley National Laboratory"/>
            <person name="Haridas S."/>
            <person name="Hensen N."/>
            <person name="Bonometti L."/>
            <person name="Westerberg I."/>
            <person name="Brannstrom I.O."/>
            <person name="Guillou S."/>
            <person name="Cros-Aarteil S."/>
            <person name="Calhoun S."/>
            <person name="Kuo A."/>
            <person name="Mondo S."/>
            <person name="Pangilinan J."/>
            <person name="Riley R."/>
            <person name="Labutti K."/>
            <person name="Andreopoulos B."/>
            <person name="Lipzen A."/>
            <person name="Chen C."/>
            <person name="Yanf M."/>
            <person name="Daum C."/>
            <person name="Ng V."/>
            <person name="Clum A."/>
            <person name="Steindorff A."/>
            <person name="Ohm R."/>
            <person name="Martin F."/>
            <person name="Silar P."/>
            <person name="Natvig D."/>
            <person name="Lalanne C."/>
            <person name="Gautier V."/>
            <person name="Ament-Velasquez S.L."/>
            <person name="Kruys A."/>
            <person name="Hutchinson M.I."/>
            <person name="Powell A.J."/>
            <person name="Barry K."/>
            <person name="Miller A.N."/>
            <person name="Grigoriev I.V."/>
            <person name="Debuchy R."/>
            <person name="Gladieux P."/>
            <person name="Thoren M.H."/>
            <person name="Johannesson H."/>
        </authorList>
    </citation>
    <scope>NUCLEOTIDE SEQUENCE</scope>
    <source>
        <strain evidence="2">CBS 314.62</strain>
    </source>
</reference>
<dbReference type="AlphaFoldDB" id="A0AAE1CHA4"/>
<dbReference type="Proteomes" id="UP001270362">
    <property type="component" value="Unassembled WGS sequence"/>
</dbReference>
<accession>A0AAE1CHA4</accession>
<dbReference type="EMBL" id="JAULSO010000001">
    <property type="protein sequence ID" value="KAK3694616.1"/>
    <property type="molecule type" value="Genomic_DNA"/>
</dbReference>
<sequence>MSWIPMTAIWTQRRLVRSSRDSAHCVPNPRTPNATPEPRHGFEIAIMPALPLKATAVAALFDKEWDAIRNGKATEDKNTYSVGVVGRHHVTCLA</sequence>
<keyword evidence="3" id="KW-1185">Reference proteome</keyword>
<proteinExistence type="predicted"/>
<protein>
    <submittedName>
        <fullName evidence="2">Uncharacterized protein</fullName>
    </submittedName>
</protein>
<dbReference type="GO" id="GO:0003824">
    <property type="term" value="F:catalytic activity"/>
    <property type="evidence" value="ECO:0007669"/>
    <property type="project" value="InterPro"/>
</dbReference>
<evidence type="ECO:0000256" key="1">
    <source>
        <dbReference type="SAM" id="MobiDB-lite"/>
    </source>
</evidence>
<comment type="caution">
    <text evidence="2">The sequence shown here is derived from an EMBL/GenBank/DDBJ whole genome shotgun (WGS) entry which is preliminary data.</text>
</comment>
<dbReference type="InterPro" id="IPR035994">
    <property type="entry name" value="Nucleoside_phosphorylase_sf"/>
</dbReference>
<organism evidence="2 3">
    <name type="scientific">Podospora appendiculata</name>
    <dbReference type="NCBI Taxonomy" id="314037"/>
    <lineage>
        <taxon>Eukaryota</taxon>
        <taxon>Fungi</taxon>
        <taxon>Dikarya</taxon>
        <taxon>Ascomycota</taxon>
        <taxon>Pezizomycotina</taxon>
        <taxon>Sordariomycetes</taxon>
        <taxon>Sordariomycetidae</taxon>
        <taxon>Sordariales</taxon>
        <taxon>Podosporaceae</taxon>
        <taxon>Podospora</taxon>
    </lineage>
</organism>
<dbReference type="GO" id="GO:0009116">
    <property type="term" value="P:nucleoside metabolic process"/>
    <property type="evidence" value="ECO:0007669"/>
    <property type="project" value="InterPro"/>
</dbReference>
<evidence type="ECO:0000313" key="3">
    <source>
        <dbReference type="Proteomes" id="UP001270362"/>
    </source>
</evidence>
<dbReference type="Gene3D" id="3.40.50.1580">
    <property type="entry name" value="Nucleoside phosphorylase domain"/>
    <property type="match status" value="1"/>
</dbReference>
<gene>
    <name evidence="2" type="ORF">B0T22DRAFT_452952</name>
</gene>
<reference evidence="2" key="1">
    <citation type="journal article" date="2023" name="Mol. Phylogenet. Evol.">
        <title>Genome-scale phylogeny and comparative genomics of the fungal order Sordariales.</title>
        <authorList>
            <person name="Hensen N."/>
            <person name="Bonometti L."/>
            <person name="Westerberg I."/>
            <person name="Brannstrom I.O."/>
            <person name="Guillou S."/>
            <person name="Cros-Aarteil S."/>
            <person name="Calhoun S."/>
            <person name="Haridas S."/>
            <person name="Kuo A."/>
            <person name="Mondo S."/>
            <person name="Pangilinan J."/>
            <person name="Riley R."/>
            <person name="LaButti K."/>
            <person name="Andreopoulos B."/>
            <person name="Lipzen A."/>
            <person name="Chen C."/>
            <person name="Yan M."/>
            <person name="Daum C."/>
            <person name="Ng V."/>
            <person name="Clum A."/>
            <person name="Steindorff A."/>
            <person name="Ohm R.A."/>
            <person name="Martin F."/>
            <person name="Silar P."/>
            <person name="Natvig D.O."/>
            <person name="Lalanne C."/>
            <person name="Gautier V."/>
            <person name="Ament-Velasquez S.L."/>
            <person name="Kruys A."/>
            <person name="Hutchinson M.I."/>
            <person name="Powell A.J."/>
            <person name="Barry K."/>
            <person name="Miller A.N."/>
            <person name="Grigoriev I.V."/>
            <person name="Debuchy R."/>
            <person name="Gladieux P."/>
            <person name="Hiltunen Thoren M."/>
            <person name="Johannesson H."/>
        </authorList>
    </citation>
    <scope>NUCLEOTIDE SEQUENCE</scope>
    <source>
        <strain evidence="2">CBS 314.62</strain>
    </source>
</reference>